<evidence type="ECO:0000313" key="2">
    <source>
        <dbReference type="EMBL" id="KAK0595033.1"/>
    </source>
</evidence>
<comment type="caution">
    <text evidence="2">The sequence shown here is derived from an EMBL/GenBank/DDBJ whole genome shotgun (WGS) entry which is preliminary data.</text>
</comment>
<feature type="compositionally biased region" description="Basic and acidic residues" evidence="1">
    <location>
        <begin position="338"/>
        <end position="360"/>
    </location>
</feature>
<protein>
    <submittedName>
        <fullName evidence="2">Uncharacterized protein</fullName>
    </submittedName>
</protein>
<feature type="region of interest" description="Disordered" evidence="1">
    <location>
        <begin position="1"/>
        <end position="26"/>
    </location>
</feature>
<dbReference type="EMBL" id="JAUESC010000004">
    <property type="protein sequence ID" value="KAK0595033.1"/>
    <property type="molecule type" value="Genomic_DNA"/>
</dbReference>
<dbReference type="Proteomes" id="UP001168877">
    <property type="component" value="Unassembled WGS sequence"/>
</dbReference>
<organism evidence="2 3">
    <name type="scientific">Acer saccharum</name>
    <name type="common">Sugar maple</name>
    <dbReference type="NCBI Taxonomy" id="4024"/>
    <lineage>
        <taxon>Eukaryota</taxon>
        <taxon>Viridiplantae</taxon>
        <taxon>Streptophyta</taxon>
        <taxon>Embryophyta</taxon>
        <taxon>Tracheophyta</taxon>
        <taxon>Spermatophyta</taxon>
        <taxon>Magnoliopsida</taxon>
        <taxon>eudicotyledons</taxon>
        <taxon>Gunneridae</taxon>
        <taxon>Pentapetalae</taxon>
        <taxon>rosids</taxon>
        <taxon>malvids</taxon>
        <taxon>Sapindales</taxon>
        <taxon>Sapindaceae</taxon>
        <taxon>Hippocastanoideae</taxon>
        <taxon>Acereae</taxon>
        <taxon>Acer</taxon>
    </lineage>
</organism>
<feature type="compositionally biased region" description="Acidic residues" evidence="1">
    <location>
        <begin position="240"/>
        <end position="252"/>
    </location>
</feature>
<evidence type="ECO:0000256" key="1">
    <source>
        <dbReference type="SAM" id="MobiDB-lite"/>
    </source>
</evidence>
<evidence type="ECO:0000313" key="3">
    <source>
        <dbReference type="Proteomes" id="UP001168877"/>
    </source>
</evidence>
<feature type="region of interest" description="Disordered" evidence="1">
    <location>
        <begin position="203"/>
        <end position="263"/>
    </location>
</feature>
<reference evidence="2" key="1">
    <citation type="journal article" date="2022" name="Plant J.">
        <title>Strategies of tolerance reflected in two North American maple genomes.</title>
        <authorList>
            <person name="McEvoy S.L."/>
            <person name="Sezen U.U."/>
            <person name="Trouern-Trend A."/>
            <person name="McMahon S.M."/>
            <person name="Schaberg P.G."/>
            <person name="Yang J."/>
            <person name="Wegrzyn J.L."/>
            <person name="Swenson N.G."/>
        </authorList>
    </citation>
    <scope>NUCLEOTIDE SEQUENCE</scope>
    <source>
        <strain evidence="2">NS2018</strain>
    </source>
</reference>
<feature type="region of interest" description="Disordered" evidence="1">
    <location>
        <begin position="316"/>
        <end position="367"/>
    </location>
</feature>
<dbReference type="AlphaFoldDB" id="A0AA39VXN9"/>
<name>A0AA39VXN9_ACESA</name>
<keyword evidence="3" id="KW-1185">Reference proteome</keyword>
<sequence length="367" mass="41553">MPRVKFVNFDDDDASGSTNPREPARERVNRRAILNPDFEERLRVFETKECHTERGIDVSELKHTPVPGVVQARGWEDFVLNPPPYCERIVREFYAGIVVKDYYNGCAVIVRGKQVKIQAADINRYHKTTLANPIPIGVEHQTLFLRQNVRFANSLVVEPMHRWHSKEKFCREAGVDMNDPVLATSFYLPLGVMDAATWKGLQKKSKKIPVPAGQSHGPSRKKRRKAATDDDDRWYSEAALQDDVDATVGDEGEIPRDSRPQTPVDRILAAIKENQGAIQQVETSIHKRLDQMDEDWGFDMTELRRELGLSVYSRRMRGPTASTPSAAPRGGPIIDEDGAMRRAMELSRKEAEDRAAARKDPKGKRVA</sequence>
<accession>A0AA39VXN9</accession>
<gene>
    <name evidence="2" type="ORF">LWI29_002774</name>
</gene>
<proteinExistence type="predicted"/>
<reference evidence="2" key="2">
    <citation type="submission" date="2023-06" db="EMBL/GenBank/DDBJ databases">
        <authorList>
            <person name="Swenson N.G."/>
            <person name="Wegrzyn J.L."/>
            <person name="Mcevoy S.L."/>
        </authorList>
    </citation>
    <scope>NUCLEOTIDE SEQUENCE</scope>
    <source>
        <strain evidence="2">NS2018</strain>
        <tissue evidence="2">Leaf</tissue>
    </source>
</reference>